<evidence type="ECO:0000256" key="5">
    <source>
        <dbReference type="ARBA" id="ARBA00022729"/>
    </source>
</evidence>
<evidence type="ECO:0000256" key="12">
    <source>
        <dbReference type="SAM" id="SignalP"/>
    </source>
</evidence>
<comment type="similarity">
    <text evidence="10 11">Belongs to the TonB-dependent receptor family.</text>
</comment>
<evidence type="ECO:0000256" key="6">
    <source>
        <dbReference type="ARBA" id="ARBA00023077"/>
    </source>
</evidence>
<evidence type="ECO:0000259" key="14">
    <source>
        <dbReference type="Pfam" id="PF07715"/>
    </source>
</evidence>
<dbReference type="Gene3D" id="2.40.170.20">
    <property type="entry name" value="TonB-dependent receptor, beta-barrel domain"/>
    <property type="match status" value="1"/>
</dbReference>
<name>A0ABS8U023_9SPHI</name>
<dbReference type="InterPro" id="IPR037066">
    <property type="entry name" value="Plug_dom_sf"/>
</dbReference>
<keyword evidence="16" id="KW-1185">Reference proteome</keyword>
<evidence type="ECO:0000259" key="13">
    <source>
        <dbReference type="Pfam" id="PF00593"/>
    </source>
</evidence>
<dbReference type="PANTHER" id="PTHR30069:SF29">
    <property type="entry name" value="HEMOGLOBIN AND HEMOGLOBIN-HAPTOGLOBIN-BINDING PROTEIN 1-RELATED"/>
    <property type="match status" value="1"/>
</dbReference>
<feature type="domain" description="TonB-dependent receptor plug" evidence="14">
    <location>
        <begin position="116"/>
        <end position="220"/>
    </location>
</feature>
<gene>
    <name evidence="15" type="ORF">LT679_01195</name>
</gene>
<evidence type="ECO:0000256" key="1">
    <source>
        <dbReference type="ARBA" id="ARBA00004571"/>
    </source>
</evidence>
<sequence>MRKKLTFLLFLLIAGVTAAMAQNATVRGKVVDQNSQPLPGVSVTVKGTQTGTLTDVGGNYTLSAAPNATLIFSYIGYDTQEISVSSRSELNVTLTEGVRSLNEVVVVGYGTQKKSVVTGAIAHVSGRDLENQQVTRFDQALQGRTSGVVVVAGSGAPNAAPIIRVRGITSINNSNPLYVIDGIISQNGGLENLNPNDIESIEVLKDASAAIYGSRSSNGVVLVTTKKGKSGAPQLSYNGYFGTQKATKQFDVVNATQYATLRNQAVTNDGGTAPFANPAQFGEGTNWQDIVLGESAAIQNHNLSIQGGTELNKYYLSFGYLNQQGIVFSDISNFKKYNFTANTSFQPKKWLNIGQTFGYTYTRNQSNFSTNNEFGGPLSSSLNLDPITPILAAQEDLNSSPYTDKPVVRDAQGRPYAISKYVGQEMSNPLAYLETQRGNYGWSHNLLGNVFVEIQPIRGLKIKSQINGKQAFWGSQSYTPLYYLTTQNNNTTNRSAFRGSNRNLTWNWENTISYNRQVGLHDFTGLIGTSAQGQNEVGLNATFNNIPVDDYRKLSFNYALPNENRIGGAYDNQPYHLTSLFGRLNYSYDEKYLFTGIIRRDGSSKFGSNYVYGTFPSAQVGWVASRENFFPKNSFVDFLKLRASYGEVGNELSLDFFQYTSVVGGGRNAVFGPGGLVIGNAPLGPENRNLRWEATKTADIGIDAVLFKNVNLTIDVYRKLTSGMLQSFRLPGYAGFDGDFFDNIGDLENKGVEVELGYNGNSGDFKYNLSGNIAYNKNEVTFLGSRPFIDGGSFQASSYPLFRTQTGQPVASFYGFQELGTFKSQAEIDAYTRNGTKIQPNAKPGDFKWADNNGNGVIDEGDRTFLGNQLPKWTYGVNLRANYKDFDFLLFGQGAWGNKLFQGYRRLDIATANYSSAALDAWTPQNSDSNYPRLSDLDPNNNFKNPSNFYLQSGAYFRIKTLQFGYTLPASILNKIDVKRARIFVSSNNLVTITKYDGFDPEIAGSVDRGIYPQARTFMVGLDFTL</sequence>
<keyword evidence="3 10" id="KW-1134">Transmembrane beta strand</keyword>
<evidence type="ECO:0000256" key="2">
    <source>
        <dbReference type="ARBA" id="ARBA00022448"/>
    </source>
</evidence>
<protein>
    <submittedName>
        <fullName evidence="15">TonB-dependent receptor</fullName>
    </submittedName>
</protein>
<dbReference type="InterPro" id="IPR036942">
    <property type="entry name" value="Beta-barrel_TonB_sf"/>
</dbReference>
<feature type="domain" description="TonB-dependent receptor-like beta-barrel" evidence="13">
    <location>
        <begin position="430"/>
        <end position="986"/>
    </location>
</feature>
<dbReference type="SUPFAM" id="SSF56935">
    <property type="entry name" value="Porins"/>
    <property type="match status" value="1"/>
</dbReference>
<dbReference type="Gene3D" id="2.60.40.1120">
    <property type="entry name" value="Carboxypeptidase-like, regulatory domain"/>
    <property type="match status" value="1"/>
</dbReference>
<dbReference type="Pfam" id="PF07715">
    <property type="entry name" value="Plug"/>
    <property type="match status" value="1"/>
</dbReference>
<dbReference type="RefSeq" id="WP_232175072.1">
    <property type="nucleotide sequence ID" value="NZ_JAJPWV010000001.1"/>
</dbReference>
<feature type="chain" id="PRO_5045561397" evidence="12">
    <location>
        <begin position="22"/>
        <end position="1026"/>
    </location>
</feature>
<dbReference type="PROSITE" id="PS52016">
    <property type="entry name" value="TONB_DEPENDENT_REC_3"/>
    <property type="match status" value="1"/>
</dbReference>
<keyword evidence="2 10" id="KW-0813">Transport</keyword>
<dbReference type="Pfam" id="PF13715">
    <property type="entry name" value="CarbopepD_reg_2"/>
    <property type="match status" value="1"/>
</dbReference>
<dbReference type="Proteomes" id="UP001199919">
    <property type="component" value="Unassembled WGS sequence"/>
</dbReference>
<keyword evidence="8 15" id="KW-0675">Receptor</keyword>
<evidence type="ECO:0000256" key="4">
    <source>
        <dbReference type="ARBA" id="ARBA00022692"/>
    </source>
</evidence>
<evidence type="ECO:0000313" key="15">
    <source>
        <dbReference type="EMBL" id="MCD8739202.1"/>
    </source>
</evidence>
<evidence type="ECO:0000256" key="11">
    <source>
        <dbReference type="RuleBase" id="RU003357"/>
    </source>
</evidence>
<dbReference type="InterPro" id="IPR023997">
    <property type="entry name" value="TonB-dep_OMP_SusC/RagA_CS"/>
</dbReference>
<keyword evidence="4 10" id="KW-0812">Transmembrane</keyword>
<comment type="caution">
    <text evidence="15">The sequence shown here is derived from an EMBL/GenBank/DDBJ whole genome shotgun (WGS) entry which is preliminary data.</text>
</comment>
<dbReference type="PANTHER" id="PTHR30069">
    <property type="entry name" value="TONB-DEPENDENT OUTER MEMBRANE RECEPTOR"/>
    <property type="match status" value="1"/>
</dbReference>
<evidence type="ECO:0000256" key="3">
    <source>
        <dbReference type="ARBA" id="ARBA00022452"/>
    </source>
</evidence>
<evidence type="ECO:0000313" key="16">
    <source>
        <dbReference type="Proteomes" id="UP001199919"/>
    </source>
</evidence>
<evidence type="ECO:0000256" key="8">
    <source>
        <dbReference type="ARBA" id="ARBA00023170"/>
    </source>
</evidence>
<dbReference type="Pfam" id="PF00593">
    <property type="entry name" value="TonB_dep_Rec_b-barrel"/>
    <property type="match status" value="1"/>
</dbReference>
<dbReference type="EMBL" id="JAJPWV010000001">
    <property type="protein sequence ID" value="MCD8739202.1"/>
    <property type="molecule type" value="Genomic_DNA"/>
</dbReference>
<proteinExistence type="inferred from homology"/>
<dbReference type="SUPFAM" id="SSF49464">
    <property type="entry name" value="Carboxypeptidase regulatory domain-like"/>
    <property type="match status" value="1"/>
</dbReference>
<keyword evidence="6 11" id="KW-0798">TonB box</keyword>
<evidence type="ECO:0000256" key="10">
    <source>
        <dbReference type="PROSITE-ProRule" id="PRU01360"/>
    </source>
</evidence>
<organism evidence="15 16">
    <name type="scientific">Mucilaginibacter roseus</name>
    <dbReference type="NCBI Taxonomy" id="1528868"/>
    <lineage>
        <taxon>Bacteria</taxon>
        <taxon>Pseudomonadati</taxon>
        <taxon>Bacteroidota</taxon>
        <taxon>Sphingobacteriia</taxon>
        <taxon>Sphingobacteriales</taxon>
        <taxon>Sphingobacteriaceae</taxon>
        <taxon>Mucilaginibacter</taxon>
    </lineage>
</organism>
<dbReference type="InterPro" id="IPR008969">
    <property type="entry name" value="CarboxyPept-like_regulatory"/>
</dbReference>
<dbReference type="InterPro" id="IPR000531">
    <property type="entry name" value="Beta-barrel_TonB"/>
</dbReference>
<dbReference type="Gene3D" id="2.170.130.10">
    <property type="entry name" value="TonB-dependent receptor, plug domain"/>
    <property type="match status" value="1"/>
</dbReference>
<dbReference type="NCBIfam" id="TIGR04056">
    <property type="entry name" value="OMP_RagA_SusC"/>
    <property type="match status" value="1"/>
</dbReference>
<keyword evidence="9 10" id="KW-0998">Cell outer membrane</keyword>
<keyword evidence="5 12" id="KW-0732">Signal</keyword>
<feature type="signal peptide" evidence="12">
    <location>
        <begin position="1"/>
        <end position="21"/>
    </location>
</feature>
<evidence type="ECO:0000256" key="7">
    <source>
        <dbReference type="ARBA" id="ARBA00023136"/>
    </source>
</evidence>
<keyword evidence="7 10" id="KW-0472">Membrane</keyword>
<comment type="subcellular location">
    <subcellularLocation>
        <location evidence="1 10">Cell outer membrane</location>
        <topology evidence="1 10">Multi-pass membrane protein</topology>
    </subcellularLocation>
</comment>
<reference evidence="15 16" key="1">
    <citation type="submission" date="2021-12" db="EMBL/GenBank/DDBJ databases">
        <title>Mucilaginibacter roseus genome.</title>
        <authorList>
            <person name="Ferreira J.R."/>
            <person name="Newman J.D."/>
        </authorList>
    </citation>
    <scope>NUCLEOTIDE SEQUENCE [LARGE SCALE GENOMIC DNA]</scope>
    <source>
        <strain evidence="15 16">LMG 28454</strain>
    </source>
</reference>
<dbReference type="InterPro" id="IPR023996">
    <property type="entry name" value="TonB-dep_OMP_SusC/RagA"/>
</dbReference>
<accession>A0ABS8U023</accession>
<dbReference type="NCBIfam" id="TIGR04057">
    <property type="entry name" value="SusC_RagA_signa"/>
    <property type="match status" value="1"/>
</dbReference>
<dbReference type="InterPro" id="IPR012910">
    <property type="entry name" value="Plug_dom"/>
</dbReference>
<evidence type="ECO:0000256" key="9">
    <source>
        <dbReference type="ARBA" id="ARBA00023237"/>
    </source>
</evidence>
<dbReference type="InterPro" id="IPR039426">
    <property type="entry name" value="TonB-dep_rcpt-like"/>
</dbReference>